<keyword evidence="16" id="KW-0732">Signal</keyword>
<evidence type="ECO:0000313" key="17">
    <source>
        <dbReference type="EMBL" id="CAK4009676.1"/>
    </source>
</evidence>
<comment type="catalytic activity">
    <reaction evidence="14">
        <text>an alpha-D-Glc-(1-&gt;3)-alpha-D-Glc-(1-&gt;3)-alpha-D-Man-(1-&gt;2)-alpha-D-Man-(1-&gt;2)-alpha-D-Man-(1-&gt;3)-[alpha-D-Man-(1-&gt;2)-alpha-D-Man-(1-&gt;3)-[alpha-D-Man-(1-&gt;2)-alpha-D-Man-(1-&gt;6)]-alpha-D-Man-(1-&gt;6)]-beta-D-Man-(1-&gt;4)-beta-D-GlcNAc-(1-&gt;4)-alpha-D-GlcNAc-diphospho-di-trans,poly-cis-dolichol + a di-trans,poly-cis-dolichyl beta-D-glucosyl phosphate = a alpha-D-Glc-(1-&gt;2)-alpha-D-Glc-(1-&gt;3)-alpha-D-Glc-(1-&gt;3)-alpha-D-Man-(1-&gt;2)-alpha-D-Man-(1-&gt;2)-alpha-D-Man-(1-&gt;3)-[alpha-D-Man-(1-&gt;2)-alpha-D-Man-(1-&gt;3)-[alpha-D-Man-(1-&gt;2)-alpha-D-Man-(1-&gt;6)]-alpha-D-Man-(1-&gt;6)]-beta-D-Man-(1-&gt;4)-beta-D-GlcNAc-(1-&gt;4)-alpha-D-GlcNAc-diphospho-di-trans,poly-cis-dolichol + a di-trans,poly-cis-dolichyl phosphate + H(+)</text>
        <dbReference type="Rhea" id="RHEA:29543"/>
        <dbReference type="Rhea" id="RHEA-COMP:19498"/>
        <dbReference type="Rhea" id="RHEA-COMP:19502"/>
        <dbReference type="Rhea" id="RHEA-COMP:19512"/>
        <dbReference type="Rhea" id="RHEA-COMP:19522"/>
        <dbReference type="ChEBI" id="CHEBI:15378"/>
        <dbReference type="ChEBI" id="CHEBI:57525"/>
        <dbReference type="ChEBI" id="CHEBI:57683"/>
        <dbReference type="ChEBI" id="CHEBI:132522"/>
        <dbReference type="ChEBI" id="CHEBI:132523"/>
        <dbReference type="EC" id="2.4.1.256"/>
    </reaction>
    <physiologicalReaction direction="left-to-right" evidence="14">
        <dbReference type="Rhea" id="RHEA:29544"/>
    </physiologicalReaction>
</comment>
<dbReference type="PANTHER" id="PTHR12989:SF10">
    <property type="entry name" value="DOL-P-GLC:GLC(2)MAN(9)GLCNAC(2)-PP-DOL ALPHA-1,2-GLUCOSYLTRANSFERASE-RELATED"/>
    <property type="match status" value="1"/>
</dbReference>
<comment type="pathway">
    <text evidence="2">Protein modification; protein glycosylation.</text>
</comment>
<comment type="caution">
    <text evidence="17">The sequence shown here is derived from an EMBL/GenBank/DDBJ whole genome shotgun (WGS) entry which is preliminary data.</text>
</comment>
<feature type="transmembrane region" description="Helical" evidence="15">
    <location>
        <begin position="273"/>
        <end position="292"/>
    </location>
</feature>
<evidence type="ECO:0000256" key="5">
    <source>
        <dbReference type="ARBA" id="ARBA00018512"/>
    </source>
</evidence>
<dbReference type="GO" id="GO:0006488">
    <property type="term" value="P:dolichol-linked oligosaccharide biosynthetic process"/>
    <property type="evidence" value="ECO:0007669"/>
    <property type="project" value="InterPro"/>
</dbReference>
<evidence type="ECO:0000256" key="12">
    <source>
        <dbReference type="ARBA" id="ARBA00032069"/>
    </source>
</evidence>
<gene>
    <name evidence="17" type="ORF">LECACI_7A004398</name>
</gene>
<feature type="transmembrane region" description="Helical" evidence="15">
    <location>
        <begin position="361"/>
        <end position="385"/>
    </location>
</feature>
<comment type="subcellular location">
    <subcellularLocation>
        <location evidence="1">Endoplasmic reticulum membrane</location>
        <topology evidence="1">Multi-pass membrane protein</topology>
    </subcellularLocation>
</comment>
<evidence type="ECO:0000256" key="9">
    <source>
        <dbReference type="ARBA" id="ARBA00022824"/>
    </source>
</evidence>
<evidence type="ECO:0000256" key="7">
    <source>
        <dbReference type="ARBA" id="ARBA00022679"/>
    </source>
</evidence>
<dbReference type="InterPro" id="IPR016900">
    <property type="entry name" value="Alg10"/>
</dbReference>
<dbReference type="GO" id="GO:0106073">
    <property type="term" value="F:dolichyl pyrophosphate Glc2Man9GlcNAc2 alpha-1,2-glucosyltransferase activity"/>
    <property type="evidence" value="ECO:0007669"/>
    <property type="project" value="UniProtKB-EC"/>
</dbReference>
<sequence>MALAVAALLAPLSSWFVTVQHEVGQPYLDEVFHVRQAQHYCNARFDIWDPKITTPPGLYLLSYVFSPLLGCSISSLRLINAVCLLFLMLMIGATYHVRRKANDETGRVSRILIYHSALNAALFPPLFFFSALYYTDVPSTLSVTVFYWYFLRCLQEQSTAAGGFIQVALGAVSLMFRQTNIFWVAVAPAALTVIIELDRGLRVVRESMYRRAQGFGDSTLSVAKTSWKMDVLYDPPVRDAFFEDYIRTIVSLLVCGVKILTQPQRMLAMIRNLAPYLTLLALFGSFILWNGGVVLGDKSNHVATIHLSQMLYLWPFLAFFGWPLLLPHLVLVPMVVLSRIARTTALEQLLIFRRQSFLPRLWLLIAWTLLACLVVHFNTIVHPFTLADNRHYNFYMFRLLLRPRWMRYLVTPIYVLCGWACIDARGDPPNTSLVLAEKDVSAKQELAAGKSSDDPLKANAVGDAEYASNRKLRIPDGKSTAMVSFIMVWLATTALSLCTAPLVEPRYCILPFIIWRMHLPMHSPNNRHPGSKEKTLREMMQNYDYRIVLETVWFLAINAATGYIFLNRKFSWPSEPENVQRFMW</sequence>
<dbReference type="EC" id="2.4.1.256" evidence="4"/>
<comment type="function">
    <text evidence="13">Dol-P-Glc:Glc(2)Man(9)GlcNAc(2)-PP-Dol alpha-1,2-glucosyltransferase that operates in the biosynthetic pathway of dolichol-linked oligosaccharides, the glycan precursors employed in protein asparagine (N)-glycosylation. The assembly of dolichol-linked oligosaccharides begins on the cytosolic side of the endoplasmic reticulum membrane and finishes in its lumen. The sequential addition of sugars to dolichol pyrophosphate produces dolichol-linked oligosaccharides containing fourteen sugars, including two GlcNAcs, nine mannoses and three glucoses. Once assembled, the oligosaccharide is transferred from the lipid to nascent proteins by oligosaccharyltransferases. In the lumen of the endoplasmic reticulum, adds the third and last glucose residue from dolichyl phosphate glucose (Dol-P-Glc) onto the lipid-linked oligosaccharide intermediate Glc(2)Man(9)GlcNAc(2)-PP-Dol to produce Glc(3)Man(9)GlcNAc(2)-PP-Dol.</text>
</comment>
<evidence type="ECO:0000256" key="3">
    <source>
        <dbReference type="ARBA" id="ARBA00010600"/>
    </source>
</evidence>
<name>A0AAI8YYM5_9PEZI</name>
<dbReference type="Proteomes" id="UP001296104">
    <property type="component" value="Unassembled WGS sequence"/>
</dbReference>
<keyword evidence="7" id="KW-0808">Transferase</keyword>
<feature type="transmembrane region" description="Helical" evidence="15">
    <location>
        <begin position="547"/>
        <end position="566"/>
    </location>
</feature>
<evidence type="ECO:0000256" key="8">
    <source>
        <dbReference type="ARBA" id="ARBA00022692"/>
    </source>
</evidence>
<feature type="signal peptide" evidence="16">
    <location>
        <begin position="1"/>
        <end position="21"/>
    </location>
</feature>
<evidence type="ECO:0000256" key="10">
    <source>
        <dbReference type="ARBA" id="ARBA00022989"/>
    </source>
</evidence>
<keyword evidence="11 15" id="KW-0472">Membrane</keyword>
<dbReference type="GO" id="GO:0005789">
    <property type="term" value="C:endoplasmic reticulum membrane"/>
    <property type="evidence" value="ECO:0007669"/>
    <property type="project" value="UniProtKB-SubCell"/>
</dbReference>
<evidence type="ECO:0000313" key="18">
    <source>
        <dbReference type="Proteomes" id="UP001296104"/>
    </source>
</evidence>
<accession>A0AAI8YYM5</accession>
<feature type="transmembrane region" description="Helical" evidence="15">
    <location>
        <begin position="112"/>
        <end position="134"/>
    </location>
</feature>
<evidence type="ECO:0000256" key="15">
    <source>
        <dbReference type="SAM" id="Phobius"/>
    </source>
</evidence>
<feature type="transmembrane region" description="Helical" evidence="15">
    <location>
        <begin position="312"/>
        <end position="340"/>
    </location>
</feature>
<dbReference type="EMBL" id="CAVMBE010000024">
    <property type="protein sequence ID" value="CAK4009676.1"/>
    <property type="molecule type" value="Genomic_DNA"/>
</dbReference>
<keyword evidence="10 15" id="KW-1133">Transmembrane helix</keyword>
<feature type="transmembrane region" description="Helical" evidence="15">
    <location>
        <begin position="64"/>
        <end position="91"/>
    </location>
</feature>
<keyword evidence="6" id="KW-0328">Glycosyltransferase</keyword>
<evidence type="ECO:0000256" key="14">
    <source>
        <dbReference type="ARBA" id="ARBA00048064"/>
    </source>
</evidence>
<comment type="similarity">
    <text evidence="3">Belongs to the ALG10 glucosyltransferase family.</text>
</comment>
<evidence type="ECO:0000256" key="4">
    <source>
        <dbReference type="ARBA" id="ARBA00011967"/>
    </source>
</evidence>
<feature type="transmembrane region" description="Helical" evidence="15">
    <location>
        <begin position="480"/>
        <end position="503"/>
    </location>
</feature>
<protein>
    <recommendedName>
        <fullName evidence="5">Dol-P-Glc:Glc(2)Man(9)GlcNAc(2)-PP-Dol alpha-1,2-glucosyltransferase</fullName>
        <ecNumber evidence="4">2.4.1.256</ecNumber>
    </recommendedName>
    <alternativeName>
        <fullName evidence="12">Asparagine-linked glycosylation protein 10</fullName>
    </alternativeName>
</protein>
<reference evidence="17" key="1">
    <citation type="submission" date="2023-11" db="EMBL/GenBank/DDBJ databases">
        <authorList>
            <person name="Alioto T."/>
            <person name="Alioto T."/>
            <person name="Gomez Garrido J."/>
        </authorList>
    </citation>
    <scope>NUCLEOTIDE SEQUENCE</scope>
</reference>
<evidence type="ECO:0000256" key="2">
    <source>
        <dbReference type="ARBA" id="ARBA00004922"/>
    </source>
</evidence>
<dbReference type="PIRSF" id="PIRSF028810">
    <property type="entry name" value="Alpha1_2_glucosyltferase_Alg10"/>
    <property type="match status" value="1"/>
</dbReference>
<feature type="chain" id="PRO_5042502935" description="Dol-P-Glc:Glc(2)Man(9)GlcNAc(2)-PP-Dol alpha-1,2-glucosyltransferase" evidence="16">
    <location>
        <begin position="22"/>
        <end position="584"/>
    </location>
</feature>
<evidence type="ECO:0000256" key="16">
    <source>
        <dbReference type="SAM" id="SignalP"/>
    </source>
</evidence>
<dbReference type="AlphaFoldDB" id="A0AAI8YYM5"/>
<organism evidence="17 18">
    <name type="scientific">Lecanosticta acicola</name>
    <dbReference type="NCBI Taxonomy" id="111012"/>
    <lineage>
        <taxon>Eukaryota</taxon>
        <taxon>Fungi</taxon>
        <taxon>Dikarya</taxon>
        <taxon>Ascomycota</taxon>
        <taxon>Pezizomycotina</taxon>
        <taxon>Dothideomycetes</taxon>
        <taxon>Dothideomycetidae</taxon>
        <taxon>Mycosphaerellales</taxon>
        <taxon>Mycosphaerellaceae</taxon>
        <taxon>Lecanosticta</taxon>
    </lineage>
</organism>
<dbReference type="Pfam" id="PF04922">
    <property type="entry name" value="DIE2_ALG10"/>
    <property type="match status" value="1"/>
</dbReference>
<evidence type="ECO:0000256" key="13">
    <source>
        <dbReference type="ARBA" id="ARBA00044727"/>
    </source>
</evidence>
<feature type="transmembrane region" description="Helical" evidence="15">
    <location>
        <begin position="181"/>
        <end position="201"/>
    </location>
</feature>
<keyword evidence="18" id="KW-1185">Reference proteome</keyword>
<feature type="transmembrane region" description="Helical" evidence="15">
    <location>
        <begin position="405"/>
        <end position="422"/>
    </location>
</feature>
<proteinExistence type="inferred from homology"/>
<keyword evidence="8 15" id="KW-0812">Transmembrane</keyword>
<evidence type="ECO:0000256" key="11">
    <source>
        <dbReference type="ARBA" id="ARBA00023136"/>
    </source>
</evidence>
<dbReference type="PANTHER" id="PTHR12989">
    <property type="entry name" value="ALPHA-1,2-GLUCOSYLTRANSFERASE ALG10"/>
    <property type="match status" value="1"/>
</dbReference>
<keyword evidence="9" id="KW-0256">Endoplasmic reticulum</keyword>
<evidence type="ECO:0000256" key="6">
    <source>
        <dbReference type="ARBA" id="ARBA00022676"/>
    </source>
</evidence>
<evidence type="ECO:0000256" key="1">
    <source>
        <dbReference type="ARBA" id="ARBA00004477"/>
    </source>
</evidence>